<evidence type="ECO:0000313" key="2">
    <source>
        <dbReference type="Proteomes" id="UP001159042"/>
    </source>
</evidence>
<comment type="caution">
    <text evidence="1">The sequence shown here is derived from an EMBL/GenBank/DDBJ whole genome shotgun (WGS) entry which is preliminary data.</text>
</comment>
<dbReference type="Proteomes" id="UP001159042">
    <property type="component" value="Unassembled WGS sequence"/>
</dbReference>
<proteinExistence type="predicted"/>
<keyword evidence="2" id="KW-1185">Reference proteome</keyword>
<name>A0AAV8VZ45_9CUCU</name>
<dbReference type="AlphaFoldDB" id="A0AAV8VZ45"/>
<sequence>MKKLKRSCKLIADNNYDEKNGNKSLLLSTFDNEPGYYQEIIHPLLASKHETELIYWLKLTNLIKSKQTCSKRTIGGMCNNAMSWISAKGSGSYQWKCQICPKRKSIKDDSIFSGLSCSFKDAIRIILAWCKSYHVDSVSNMLGVNNSTVEELYIRSASVAERYMTSNIKEWQIGGPGIIVLVDTYPEGCANTSLTRMSRPILCLSEVKTMPQKYWLEALDRYSNLDTLSYLKQHILRIVQTIVRPGSILITPHTSTLCCYSDFEQLQVLYPIIVTTEELAKHNTDQQNVFTNLETIWKEVLNICEEAQFYCTSYIDLFLRSRMWALVYGNESFERLLYQISSMQ</sequence>
<dbReference type="EMBL" id="JANEYG010000022">
    <property type="protein sequence ID" value="KAJ8918881.1"/>
    <property type="molecule type" value="Genomic_DNA"/>
</dbReference>
<organism evidence="1 2">
    <name type="scientific">Exocentrus adspersus</name>
    <dbReference type="NCBI Taxonomy" id="1586481"/>
    <lineage>
        <taxon>Eukaryota</taxon>
        <taxon>Metazoa</taxon>
        <taxon>Ecdysozoa</taxon>
        <taxon>Arthropoda</taxon>
        <taxon>Hexapoda</taxon>
        <taxon>Insecta</taxon>
        <taxon>Pterygota</taxon>
        <taxon>Neoptera</taxon>
        <taxon>Endopterygota</taxon>
        <taxon>Coleoptera</taxon>
        <taxon>Polyphaga</taxon>
        <taxon>Cucujiformia</taxon>
        <taxon>Chrysomeloidea</taxon>
        <taxon>Cerambycidae</taxon>
        <taxon>Lamiinae</taxon>
        <taxon>Acanthocinini</taxon>
        <taxon>Exocentrus</taxon>
    </lineage>
</organism>
<gene>
    <name evidence="1" type="ORF">NQ315_011173</name>
</gene>
<accession>A0AAV8VZ45</accession>
<protein>
    <submittedName>
        <fullName evidence="1">Uncharacterized protein</fullName>
    </submittedName>
</protein>
<evidence type="ECO:0000313" key="1">
    <source>
        <dbReference type="EMBL" id="KAJ8918881.1"/>
    </source>
</evidence>
<reference evidence="1 2" key="1">
    <citation type="journal article" date="2023" name="Insect Mol. Biol.">
        <title>Genome sequencing provides insights into the evolution of gene families encoding plant cell wall-degrading enzymes in longhorned beetles.</title>
        <authorList>
            <person name="Shin N.R."/>
            <person name="Okamura Y."/>
            <person name="Kirsch R."/>
            <person name="Pauchet Y."/>
        </authorList>
    </citation>
    <scope>NUCLEOTIDE SEQUENCE [LARGE SCALE GENOMIC DNA]</scope>
    <source>
        <strain evidence="1">EAD_L_NR</strain>
    </source>
</reference>